<evidence type="ECO:0000313" key="2">
    <source>
        <dbReference type="EMBL" id="GAA1671415.1"/>
    </source>
</evidence>
<feature type="region of interest" description="Disordered" evidence="1">
    <location>
        <begin position="1"/>
        <end position="88"/>
    </location>
</feature>
<evidence type="ECO:0000256" key="1">
    <source>
        <dbReference type="SAM" id="MobiDB-lite"/>
    </source>
</evidence>
<feature type="compositionally biased region" description="Basic and acidic residues" evidence="1">
    <location>
        <begin position="44"/>
        <end position="63"/>
    </location>
</feature>
<protein>
    <submittedName>
        <fullName evidence="2">Uncharacterized protein</fullName>
    </submittedName>
</protein>
<reference evidence="2 3" key="1">
    <citation type="journal article" date="2019" name="Int. J. Syst. Evol. Microbiol.">
        <title>The Global Catalogue of Microorganisms (GCM) 10K type strain sequencing project: providing services to taxonomists for standard genome sequencing and annotation.</title>
        <authorList>
            <consortium name="The Broad Institute Genomics Platform"/>
            <consortium name="The Broad Institute Genome Sequencing Center for Infectious Disease"/>
            <person name="Wu L."/>
            <person name="Ma J."/>
        </authorList>
    </citation>
    <scope>NUCLEOTIDE SEQUENCE [LARGE SCALE GENOMIC DNA]</scope>
    <source>
        <strain evidence="2 3">JCM 14307</strain>
    </source>
</reference>
<accession>A0ABN2GHM7</accession>
<dbReference type="EMBL" id="BAAANF010000003">
    <property type="protein sequence ID" value="GAA1671415.1"/>
    <property type="molecule type" value="Genomic_DNA"/>
</dbReference>
<feature type="compositionally biased region" description="Basic and acidic residues" evidence="1">
    <location>
        <begin position="70"/>
        <end position="80"/>
    </location>
</feature>
<name>A0ABN2GHM7_9ACTN</name>
<sequence>MGAAQYAETTLGADSSPYDGRRARARSATAVHDRRDANPQPHNELTDPHDAEPDPYAHTDDAHANSLPESHTHSGPDLDSNHSVTHPVTRFGGGLLCGGWCPGRLCGMGAR</sequence>
<keyword evidence="3" id="KW-1185">Reference proteome</keyword>
<evidence type="ECO:0000313" key="3">
    <source>
        <dbReference type="Proteomes" id="UP001500280"/>
    </source>
</evidence>
<organism evidence="2 3">
    <name type="scientific">Kribbella yunnanensis</name>
    <dbReference type="NCBI Taxonomy" id="190194"/>
    <lineage>
        <taxon>Bacteria</taxon>
        <taxon>Bacillati</taxon>
        <taxon>Actinomycetota</taxon>
        <taxon>Actinomycetes</taxon>
        <taxon>Propionibacteriales</taxon>
        <taxon>Kribbellaceae</taxon>
        <taxon>Kribbella</taxon>
    </lineage>
</organism>
<gene>
    <name evidence="2" type="ORF">GCM10009745_12640</name>
</gene>
<dbReference type="Proteomes" id="UP001500280">
    <property type="component" value="Unassembled WGS sequence"/>
</dbReference>
<comment type="caution">
    <text evidence="2">The sequence shown here is derived from an EMBL/GenBank/DDBJ whole genome shotgun (WGS) entry which is preliminary data.</text>
</comment>
<proteinExistence type="predicted"/>